<feature type="transmembrane region" description="Helical" evidence="9">
    <location>
        <begin position="117"/>
        <end position="134"/>
    </location>
</feature>
<evidence type="ECO:0000313" key="11">
    <source>
        <dbReference type="EMBL" id="KAL1862656.1"/>
    </source>
</evidence>
<keyword evidence="5 9" id="KW-1133">Transmembrane helix</keyword>
<feature type="transmembrane region" description="Helical" evidence="9">
    <location>
        <begin position="202"/>
        <end position="225"/>
    </location>
</feature>
<evidence type="ECO:0000313" key="12">
    <source>
        <dbReference type="Proteomes" id="UP001583177"/>
    </source>
</evidence>
<evidence type="ECO:0000256" key="8">
    <source>
        <dbReference type="SAM" id="MobiDB-lite"/>
    </source>
</evidence>
<comment type="subcellular location">
    <subcellularLocation>
        <location evidence="1">Cell membrane</location>
        <topology evidence="1">Multi-pass membrane protein</topology>
    </subcellularLocation>
</comment>
<feature type="region of interest" description="Disordered" evidence="8">
    <location>
        <begin position="1"/>
        <end position="21"/>
    </location>
</feature>
<keyword evidence="4 9" id="KW-0812">Transmembrane</keyword>
<comment type="similarity">
    <text evidence="7">Belongs to the major facilitator superfamily. DHA1 family. Polyamines/proton antiporter (TC 2.A.1.2.16) subfamily.</text>
</comment>
<proteinExistence type="inferred from homology"/>
<keyword evidence="3" id="KW-1003">Cell membrane</keyword>
<evidence type="ECO:0000256" key="7">
    <source>
        <dbReference type="ARBA" id="ARBA00038459"/>
    </source>
</evidence>
<keyword evidence="12" id="KW-1185">Reference proteome</keyword>
<feature type="transmembrane region" description="Helical" evidence="9">
    <location>
        <begin position="77"/>
        <end position="97"/>
    </location>
</feature>
<sequence length="514" mass="55444">MSALPKLTASDHHNPKKSKNHSQCMSWIQSLFSATQLNKGGCNQGYAGKGTHEDPFVVDYGQDDRQDPMKLSKGRKWTIAMCQAVSFFTVTFGSSVYASGIPQVMESFDVSEEVATLGLALYVLGFALGPILWAPMSELYGRRLTFIVSYTVYVAFTVAAPCAPNITSLLVLRFFASAFGSSAQTNPAGMIADMFSMEERGLVMGIFAACPFLGPALGPVIGGFVAQTKGWRWVLGVNAILSGVVWIASMPVTSETYAPVILRSRAKTLSRMTGSAHVSRLDAGKPPTTISKELSVSFTRPWILLIREPIVLFTALYISIIYATLYMFFAAIPIVFGGTRGWSQGIVGLPFVGVMIGILLAVMACGVDNKSYVRMAAAAAAAGRAVEPEARLRNAMIGSIVLPIGLFLFAWTTYPSVHWIAPVVGATIFSCGLVMVFISLMSYLVDSYTVYVASALAANTVLRSFLATAFPLFTAQMYAGLGDQWASSIPAFPVVGCLPFPFLFYKYGPQIRSK</sequence>
<feature type="transmembrane region" description="Helical" evidence="9">
    <location>
        <begin position="342"/>
        <end position="365"/>
    </location>
</feature>
<dbReference type="PROSITE" id="PS50850">
    <property type="entry name" value="MFS"/>
    <property type="match status" value="1"/>
</dbReference>
<dbReference type="Gene3D" id="1.20.1250.20">
    <property type="entry name" value="MFS general substrate transporter like domains"/>
    <property type="match status" value="1"/>
</dbReference>
<feature type="transmembrane region" description="Helical" evidence="9">
    <location>
        <begin position="394"/>
        <end position="413"/>
    </location>
</feature>
<dbReference type="PANTHER" id="PTHR23502:SF186">
    <property type="entry name" value="MAJOR FACILITATOR SUPERFAMILY (MFS) PROFILE DOMAIN-CONTAINING PROTEIN"/>
    <property type="match status" value="1"/>
</dbReference>
<feature type="transmembrane region" description="Helical" evidence="9">
    <location>
        <begin position="146"/>
        <end position="166"/>
    </location>
</feature>
<feature type="transmembrane region" description="Helical" evidence="9">
    <location>
        <begin position="310"/>
        <end position="336"/>
    </location>
</feature>
<dbReference type="CDD" id="cd17323">
    <property type="entry name" value="MFS_Tpo1_MDR_like"/>
    <property type="match status" value="1"/>
</dbReference>
<dbReference type="InterPro" id="IPR036259">
    <property type="entry name" value="MFS_trans_sf"/>
</dbReference>
<evidence type="ECO:0000256" key="9">
    <source>
        <dbReference type="SAM" id="Phobius"/>
    </source>
</evidence>
<keyword evidence="6 9" id="KW-0472">Membrane</keyword>
<keyword evidence="2" id="KW-0813">Transport</keyword>
<feature type="transmembrane region" description="Helical" evidence="9">
    <location>
        <begin position="485"/>
        <end position="505"/>
    </location>
</feature>
<gene>
    <name evidence="11" type="ORF">Daus18300_008454</name>
</gene>
<reference evidence="11 12" key="1">
    <citation type="journal article" date="2024" name="IMA Fungus">
        <title>IMA Genome - F19 : A genome assembly and annotation guide to empower mycologists, including annotated draft genome sequences of Ceratocystis pirilliformis, Diaporthe australafricana, Fusarium ophioides, Paecilomyces lecythidis, and Sporothrix stenoceras.</title>
        <authorList>
            <person name="Aylward J."/>
            <person name="Wilson A.M."/>
            <person name="Visagie C.M."/>
            <person name="Spraker J."/>
            <person name="Barnes I."/>
            <person name="Buitendag C."/>
            <person name="Ceriani C."/>
            <person name="Del Mar Angel L."/>
            <person name="du Plessis D."/>
            <person name="Fuchs T."/>
            <person name="Gasser K."/>
            <person name="Kramer D."/>
            <person name="Li W."/>
            <person name="Munsamy K."/>
            <person name="Piso A."/>
            <person name="Price J.L."/>
            <person name="Sonnekus B."/>
            <person name="Thomas C."/>
            <person name="van der Nest A."/>
            <person name="van Dijk A."/>
            <person name="van Heerden A."/>
            <person name="van Vuuren N."/>
            <person name="Yilmaz N."/>
            <person name="Duong T.A."/>
            <person name="van der Merwe N.A."/>
            <person name="Wingfield M.J."/>
            <person name="Wingfield B.D."/>
        </authorList>
    </citation>
    <scope>NUCLEOTIDE SEQUENCE [LARGE SCALE GENOMIC DNA]</scope>
    <source>
        <strain evidence="11 12">CMW 18300</strain>
    </source>
</reference>
<dbReference type="PANTHER" id="PTHR23502">
    <property type="entry name" value="MAJOR FACILITATOR SUPERFAMILY"/>
    <property type="match status" value="1"/>
</dbReference>
<evidence type="ECO:0000259" key="10">
    <source>
        <dbReference type="PROSITE" id="PS50850"/>
    </source>
</evidence>
<evidence type="ECO:0000256" key="1">
    <source>
        <dbReference type="ARBA" id="ARBA00004651"/>
    </source>
</evidence>
<protein>
    <recommendedName>
        <fullName evidence="10">Major facilitator superfamily (MFS) profile domain-containing protein</fullName>
    </recommendedName>
</protein>
<organism evidence="11 12">
    <name type="scientific">Diaporthe australafricana</name>
    <dbReference type="NCBI Taxonomy" id="127596"/>
    <lineage>
        <taxon>Eukaryota</taxon>
        <taxon>Fungi</taxon>
        <taxon>Dikarya</taxon>
        <taxon>Ascomycota</taxon>
        <taxon>Pezizomycotina</taxon>
        <taxon>Sordariomycetes</taxon>
        <taxon>Sordariomycetidae</taxon>
        <taxon>Diaporthales</taxon>
        <taxon>Diaporthaceae</taxon>
        <taxon>Diaporthe</taxon>
    </lineage>
</organism>
<evidence type="ECO:0000256" key="2">
    <source>
        <dbReference type="ARBA" id="ARBA00022448"/>
    </source>
</evidence>
<accession>A0ABR3WIF3</accession>
<comment type="caution">
    <text evidence="11">The sequence shown here is derived from an EMBL/GenBank/DDBJ whole genome shotgun (WGS) entry which is preliminary data.</text>
</comment>
<dbReference type="InterPro" id="IPR011701">
    <property type="entry name" value="MFS"/>
</dbReference>
<feature type="transmembrane region" description="Helical" evidence="9">
    <location>
        <begin position="450"/>
        <end position="473"/>
    </location>
</feature>
<name>A0ABR3WIF3_9PEZI</name>
<evidence type="ECO:0000256" key="6">
    <source>
        <dbReference type="ARBA" id="ARBA00023136"/>
    </source>
</evidence>
<dbReference type="InterPro" id="IPR020846">
    <property type="entry name" value="MFS_dom"/>
</dbReference>
<evidence type="ECO:0000256" key="3">
    <source>
        <dbReference type="ARBA" id="ARBA00022475"/>
    </source>
</evidence>
<feature type="transmembrane region" description="Helical" evidence="9">
    <location>
        <begin position="419"/>
        <end position="438"/>
    </location>
</feature>
<dbReference type="EMBL" id="JAWRVE010000079">
    <property type="protein sequence ID" value="KAL1862656.1"/>
    <property type="molecule type" value="Genomic_DNA"/>
</dbReference>
<dbReference type="Proteomes" id="UP001583177">
    <property type="component" value="Unassembled WGS sequence"/>
</dbReference>
<dbReference type="SUPFAM" id="SSF103473">
    <property type="entry name" value="MFS general substrate transporter"/>
    <property type="match status" value="1"/>
</dbReference>
<dbReference type="Pfam" id="PF07690">
    <property type="entry name" value="MFS_1"/>
    <property type="match status" value="1"/>
</dbReference>
<feature type="domain" description="Major facilitator superfamily (MFS) profile" evidence="10">
    <location>
        <begin position="79"/>
        <end position="514"/>
    </location>
</feature>
<evidence type="ECO:0000256" key="4">
    <source>
        <dbReference type="ARBA" id="ARBA00022692"/>
    </source>
</evidence>
<evidence type="ECO:0000256" key="5">
    <source>
        <dbReference type="ARBA" id="ARBA00022989"/>
    </source>
</evidence>